<feature type="region of interest" description="Disordered" evidence="1">
    <location>
        <begin position="1"/>
        <end position="55"/>
    </location>
</feature>
<name>A0A7X5F4L2_9HYPH</name>
<evidence type="ECO:0000313" key="2">
    <source>
        <dbReference type="EMBL" id="NBN79653.1"/>
    </source>
</evidence>
<dbReference type="EMBL" id="JAABLQ010000002">
    <property type="protein sequence ID" value="NBN79653.1"/>
    <property type="molecule type" value="Genomic_DNA"/>
</dbReference>
<feature type="compositionally biased region" description="Low complexity" evidence="1">
    <location>
        <begin position="84"/>
        <end position="100"/>
    </location>
</feature>
<reference evidence="3" key="1">
    <citation type="submission" date="2020-01" db="EMBL/GenBank/DDBJ databases">
        <authorList>
            <person name="Fang Y."/>
            <person name="Sun R."/>
            <person name="Nie L."/>
            <person name="He J."/>
            <person name="Hao L."/>
            <person name="Wang L."/>
            <person name="Su S."/>
            <person name="Lv E."/>
            <person name="Zhang Z."/>
            <person name="Xie R."/>
            <person name="Liu H."/>
        </authorList>
    </citation>
    <scope>NUCLEOTIDE SEQUENCE [LARGE SCALE GENOMIC DNA]</scope>
    <source>
        <strain evidence="3">XCT-53</strain>
    </source>
</reference>
<feature type="region of interest" description="Disordered" evidence="1">
    <location>
        <begin position="67"/>
        <end position="183"/>
    </location>
</feature>
<accession>A0A7X5F4L2</accession>
<feature type="compositionally biased region" description="Acidic residues" evidence="1">
    <location>
        <begin position="121"/>
        <end position="138"/>
    </location>
</feature>
<organism evidence="2 3">
    <name type="scientific">Pannonibacter tanglangensis</name>
    <dbReference type="NCBI Taxonomy" id="2750084"/>
    <lineage>
        <taxon>Bacteria</taxon>
        <taxon>Pseudomonadati</taxon>
        <taxon>Pseudomonadota</taxon>
        <taxon>Alphaproteobacteria</taxon>
        <taxon>Hyphomicrobiales</taxon>
        <taxon>Stappiaceae</taxon>
        <taxon>Pannonibacter</taxon>
    </lineage>
</organism>
<feature type="compositionally biased region" description="Basic and acidic residues" evidence="1">
    <location>
        <begin position="283"/>
        <end position="305"/>
    </location>
</feature>
<evidence type="ECO:0000313" key="3">
    <source>
        <dbReference type="Proteomes" id="UP000586722"/>
    </source>
</evidence>
<proteinExistence type="predicted"/>
<sequence length="331" mass="34606">MLTALSALSVGATQRGGTQGQSGPLTHDPRDRDGTVVSARQSASDPVRQAERSGAVATFSAAALQALQDSDALQPEEDRKTKESSAPASDASASQSGPQGETVTAQSSGLEASAEETGSSSEEEDPNQDGLTEEEEDQVEKLKQRDREVRAHEQAHARVGGPYAGAPSYTFQQGPDGGRYAIGGEVQIDTSPESEPEATVRKMQIVIRAALAPAEPSSQDLRVAQLARSQLQEAQSQARAEAAAELRGEEGEGEAAAQTSQTSATAPADKSEPSRSRQSSNEDNERSADAESRPTSDAAERRSKETASAYRQAADRLVEAGRLAAGTGIFA</sequence>
<dbReference type="InterPro" id="IPR021973">
    <property type="entry name" value="SprA-related"/>
</dbReference>
<protein>
    <recommendedName>
        <fullName evidence="4">SprA-related family protein</fullName>
    </recommendedName>
</protein>
<feature type="compositionally biased region" description="Basic and acidic residues" evidence="1">
    <location>
        <begin position="139"/>
        <end position="156"/>
    </location>
</feature>
<comment type="caution">
    <text evidence="2">The sequence shown here is derived from an EMBL/GenBank/DDBJ whole genome shotgun (WGS) entry which is preliminary data.</text>
</comment>
<dbReference type="Proteomes" id="UP000586722">
    <property type="component" value="Unassembled WGS sequence"/>
</dbReference>
<feature type="region of interest" description="Disordered" evidence="1">
    <location>
        <begin position="212"/>
        <end position="311"/>
    </location>
</feature>
<dbReference type="RefSeq" id="WP_161709259.1">
    <property type="nucleotide sequence ID" value="NZ_JAABLQ010000002.1"/>
</dbReference>
<gene>
    <name evidence="2" type="ORF">GWI72_15355</name>
</gene>
<dbReference type="AlphaFoldDB" id="A0A7X5F4L2"/>
<keyword evidence="3" id="KW-1185">Reference proteome</keyword>
<feature type="compositionally biased region" description="Low complexity" evidence="1">
    <location>
        <begin position="107"/>
        <end position="120"/>
    </location>
</feature>
<evidence type="ECO:0000256" key="1">
    <source>
        <dbReference type="SAM" id="MobiDB-lite"/>
    </source>
</evidence>
<feature type="compositionally biased region" description="Polar residues" evidence="1">
    <location>
        <begin position="11"/>
        <end position="24"/>
    </location>
</feature>
<dbReference type="Pfam" id="PF12118">
    <property type="entry name" value="SprA-related"/>
    <property type="match status" value="1"/>
</dbReference>
<evidence type="ECO:0008006" key="4">
    <source>
        <dbReference type="Google" id="ProtNLM"/>
    </source>
</evidence>
<feature type="compositionally biased region" description="Low complexity" evidence="1">
    <location>
        <begin position="254"/>
        <end position="266"/>
    </location>
</feature>
<feature type="compositionally biased region" description="Low complexity" evidence="1">
    <location>
        <begin position="224"/>
        <end position="241"/>
    </location>
</feature>